<reference evidence="2" key="1">
    <citation type="submission" date="2016-10" db="EMBL/GenBank/DDBJ databases">
        <authorList>
            <person name="Varghese N."/>
            <person name="Submissions S."/>
        </authorList>
    </citation>
    <scope>NUCLEOTIDE SEQUENCE [LARGE SCALE GENOMIC DNA]</scope>
    <source>
        <strain evidence="2">BL47</strain>
    </source>
</reference>
<proteinExistence type="predicted"/>
<evidence type="ECO:0000313" key="1">
    <source>
        <dbReference type="EMBL" id="SDO41569.1"/>
    </source>
</evidence>
<sequence length="97" mass="11406">MFVASIYFGTVITRLNESYKIANNPLGAVTRLRNRAEKYATLENDLDYEMEIVTRLALRIQQARDDRLQAARDNWTPEEVERHKSRMTLGKHHITWS</sequence>
<dbReference type="EMBL" id="FNHS01000022">
    <property type="protein sequence ID" value="SDO41569.1"/>
    <property type="molecule type" value="Genomic_DNA"/>
</dbReference>
<gene>
    <name evidence="1" type="ORF">SAMN05216360_12231</name>
</gene>
<dbReference type="AlphaFoldDB" id="A0A1H0JDN4"/>
<protein>
    <submittedName>
        <fullName evidence="1">Uncharacterized protein</fullName>
    </submittedName>
</protein>
<name>A0A1H0JDN4_9HYPH</name>
<keyword evidence="2" id="KW-1185">Reference proteome</keyword>
<dbReference type="Proteomes" id="UP000198704">
    <property type="component" value="Unassembled WGS sequence"/>
</dbReference>
<evidence type="ECO:0000313" key="2">
    <source>
        <dbReference type="Proteomes" id="UP000198704"/>
    </source>
</evidence>
<organism evidence="1 2">
    <name type="scientific">Methylobacterium phyllostachyos</name>
    <dbReference type="NCBI Taxonomy" id="582672"/>
    <lineage>
        <taxon>Bacteria</taxon>
        <taxon>Pseudomonadati</taxon>
        <taxon>Pseudomonadota</taxon>
        <taxon>Alphaproteobacteria</taxon>
        <taxon>Hyphomicrobiales</taxon>
        <taxon>Methylobacteriaceae</taxon>
        <taxon>Methylobacterium</taxon>
    </lineage>
</organism>
<accession>A0A1H0JDN4</accession>